<keyword evidence="3" id="KW-0863">Zinc-finger</keyword>
<protein>
    <recommendedName>
        <fullName evidence="12">Pep3/Vps18/deep orange domain-containing protein</fullName>
    </recommendedName>
</protein>
<feature type="domain" description="Pep3/Vps18 beta-propeller" evidence="9">
    <location>
        <begin position="343"/>
        <end position="689"/>
    </location>
</feature>
<evidence type="ECO:0000256" key="6">
    <source>
        <dbReference type="ARBA" id="ARBA00029433"/>
    </source>
</evidence>
<feature type="compositionally biased region" description="Polar residues" evidence="8">
    <location>
        <begin position="103"/>
        <end position="113"/>
    </location>
</feature>
<dbReference type="PROSITE" id="PS50236">
    <property type="entry name" value="CHCR"/>
    <property type="match status" value="1"/>
</dbReference>
<dbReference type="InterPro" id="IPR007810">
    <property type="entry name" value="Pep3/Vps18_beta-prop"/>
</dbReference>
<dbReference type="GO" id="GO:0008270">
    <property type="term" value="F:zinc ion binding"/>
    <property type="evidence" value="ECO:0007669"/>
    <property type="project" value="UniProtKB-KW"/>
</dbReference>
<proteinExistence type="inferred from homology"/>
<gene>
    <name evidence="11" type="ORF">PCOS0759_LOCUS2524</name>
</gene>
<dbReference type="GO" id="GO:0007032">
    <property type="term" value="P:endosome organization"/>
    <property type="evidence" value="ECO:0007669"/>
    <property type="project" value="TreeGrafter"/>
</dbReference>
<feature type="compositionally biased region" description="Low complexity" evidence="8">
    <location>
        <begin position="114"/>
        <end position="128"/>
    </location>
</feature>
<evidence type="ECO:0008006" key="12">
    <source>
        <dbReference type="Google" id="ProtNLM"/>
    </source>
</evidence>
<dbReference type="Pfam" id="PF26148">
    <property type="entry name" value="VPS18_RING_C"/>
    <property type="match status" value="1"/>
</dbReference>
<dbReference type="Pfam" id="PF00637">
    <property type="entry name" value="Clathrin"/>
    <property type="match status" value="1"/>
</dbReference>
<evidence type="ECO:0000256" key="5">
    <source>
        <dbReference type="ARBA" id="ARBA00023136"/>
    </source>
</evidence>
<evidence type="ECO:0000313" key="11">
    <source>
        <dbReference type="EMBL" id="CAD9079292.1"/>
    </source>
</evidence>
<name>A0A7S1KNF0_9EUKA</name>
<evidence type="ECO:0000256" key="2">
    <source>
        <dbReference type="ARBA" id="ARBA00022723"/>
    </source>
</evidence>
<feature type="repeat" description="CHCR" evidence="7">
    <location>
        <begin position="997"/>
        <end position="1177"/>
    </location>
</feature>
<evidence type="ECO:0000259" key="9">
    <source>
        <dbReference type="Pfam" id="PF05131"/>
    </source>
</evidence>
<keyword evidence="5" id="KW-0472">Membrane</keyword>
<dbReference type="EMBL" id="HBGD01003058">
    <property type="protein sequence ID" value="CAD9079292.1"/>
    <property type="molecule type" value="Transcribed_RNA"/>
</dbReference>
<dbReference type="InterPro" id="IPR000547">
    <property type="entry name" value="Clathrin_H-chain/VPS_repeat"/>
</dbReference>
<evidence type="ECO:0000256" key="4">
    <source>
        <dbReference type="ARBA" id="ARBA00022833"/>
    </source>
</evidence>
<dbReference type="GO" id="GO:0007033">
    <property type="term" value="P:vacuole organization"/>
    <property type="evidence" value="ECO:0007669"/>
    <property type="project" value="TreeGrafter"/>
</dbReference>
<evidence type="ECO:0000256" key="3">
    <source>
        <dbReference type="ARBA" id="ARBA00022771"/>
    </source>
</evidence>
<dbReference type="InterPro" id="IPR058919">
    <property type="entry name" value="Pep3/Vps18_RING_C"/>
</dbReference>
<feature type="region of interest" description="Disordered" evidence="8">
    <location>
        <begin position="76"/>
        <end position="128"/>
    </location>
</feature>
<dbReference type="GO" id="GO:0048284">
    <property type="term" value="P:organelle fusion"/>
    <property type="evidence" value="ECO:0007669"/>
    <property type="project" value="TreeGrafter"/>
</dbReference>
<keyword evidence="4" id="KW-0862">Zinc</keyword>
<dbReference type="GO" id="GO:0005768">
    <property type="term" value="C:endosome"/>
    <property type="evidence" value="ECO:0007669"/>
    <property type="project" value="TreeGrafter"/>
</dbReference>
<feature type="region of interest" description="Disordered" evidence="8">
    <location>
        <begin position="157"/>
        <end position="181"/>
    </location>
</feature>
<organism evidence="11">
    <name type="scientific">Percolomonas cosmopolitus</name>
    <dbReference type="NCBI Taxonomy" id="63605"/>
    <lineage>
        <taxon>Eukaryota</taxon>
        <taxon>Discoba</taxon>
        <taxon>Heterolobosea</taxon>
        <taxon>Tetramitia</taxon>
        <taxon>Eutetramitia</taxon>
        <taxon>Percolomonadidae</taxon>
        <taxon>Percolomonas</taxon>
    </lineage>
</organism>
<dbReference type="PANTHER" id="PTHR23323">
    <property type="entry name" value="VACUOLAR PROTEIN SORTING-ASSOCIATED PROTEIN"/>
    <property type="match status" value="1"/>
</dbReference>
<dbReference type="GO" id="GO:0006904">
    <property type="term" value="P:vesicle docking involved in exocytosis"/>
    <property type="evidence" value="ECO:0007669"/>
    <property type="project" value="TreeGrafter"/>
</dbReference>
<feature type="region of interest" description="Disordered" evidence="8">
    <location>
        <begin position="844"/>
        <end position="868"/>
    </location>
</feature>
<sequence>MFSNSSKSSSKKSPSSQQNNILNSSAFNDWASGGNVTGGGLSSSGVGAPSINVSPFNGNVNLGGIQSVSNPLSGLGQGGGAGTAPYGSSQPSPTSLLLGAGSGASQPPMQTPFSSLLNNNSTSSNPLLTGGGSMNGFANNRPASFGALLNGGASADDIIGHDDHDDESDTFSHSSDEQNYADNLNNMSAMSMGGGAQGSRLDISAMGGDAALKGLAAQNRSHAELLGLDDDADLQSNAVVSRPAVSSGASTSLASTLAAVSSVNINKISLQEYDIDFQYNDIKQVISRSGKVFIVRENGFDVFEDEMLVKECEIAPPVAANTKGQKNQNKKSQKNQPPTPTSPPVEISKIFVDPHGIHILIACKNSQNYYFNMDWERREKSPKLLSKLASIQIESVGWNKGNPVSPYDAGLVLLGTTDGKIYEIHLLDDIEPIANSSLCFDFKERTDAIDTEPITAITIEPGPFDDLENPEDHKSIVLVCTQQKIFSFVGGPDPIDVFQVYKLEQPLVYKEFPFVSTGANDANGDGLSGGMDRHIANGTPENGTIPSQLSTFINFDAEHAESFAWLCPAGIFHGCFDYKDLDAGVNPIPEVEIIKWDQKNPAAVSIAITEFHMFVLTEDKLSVFMQPANLVNRPVDGFDAPPEVSFSSIRKVYEKVFDKKVEGLPRGLCYDASNGEVFAYTDSTVSRVIIEDEYRDVWKLFLQRATDPRTSKPELFNIAERLVKGEPRETNLVLTKRANYLFDQGQYQEAALLYHRTLNPFEEIAMKFATRNQFDALRVYLTKKLQRMKDRQRDHNDAKYMATQFTCICTWLTELYVSKLDELIAEEKKRATLAGYSSTDAMAKENHHALQHKSSKSHKDSEADSDLDETDDLSIISSEYATSTLGATESHNLSPLEAFRLEFHEFLDEHQEHVNKTTTFRIIESHGHMEEVLYYAELIYEFKRVISHHIVSQNYKKALEILEMKCRSSRFEDHFYMFAPVLMEHLPKETVNVLMKKKFLDPGKLIPSLMRYKMHQNHKDAAASKKHDNYIIEYLHWCIIVNENKDPAIHNLLLSMYAEQDEDEKLLAMLETSPHYYDSKYALRICQRHGKTQACVQLFMSMNLLEDAVKLALRANNVELARECADSVHSIPPVGGASGGAVFSGFSRNTEMDEQREKRLWLMIAKYVIESSKNDENNIQKAIAFLETTDVLQLEDILPLFPDFKQIKTYRDIIVKSLEDHKSEIETLKHQMEDANDSSSLIRGDIQNLKHRCVVVDSTGKCCSHSCNQPLIAQDFYMFPCGHKYHTKCLIYDLRKACSSIMRQRIDELVAQLKSKDTRIQAQIGLDNLISSECLLCGDYTINSIDSRFIGPGDVTEGKSWALKSKAGADDDDSDDLTSSSIASDSSDDSIYISDEDL</sequence>
<evidence type="ECO:0000256" key="7">
    <source>
        <dbReference type="PROSITE-ProRule" id="PRU01006"/>
    </source>
</evidence>
<comment type="similarity">
    <text evidence="1">Belongs to the VPS18 family.</text>
</comment>
<feature type="region of interest" description="Disordered" evidence="8">
    <location>
        <begin position="1366"/>
        <end position="1398"/>
    </location>
</feature>
<evidence type="ECO:0000256" key="8">
    <source>
        <dbReference type="SAM" id="MobiDB-lite"/>
    </source>
</evidence>
<dbReference type="PANTHER" id="PTHR23323:SF26">
    <property type="entry name" value="VACUOLAR PROTEIN SORTING-ASSOCIATED PROTEIN 18 HOMOLOG"/>
    <property type="match status" value="1"/>
</dbReference>
<keyword evidence="2" id="KW-0479">Metal-binding</keyword>
<dbReference type="GO" id="GO:0006886">
    <property type="term" value="P:intracellular protein transport"/>
    <property type="evidence" value="ECO:0007669"/>
    <property type="project" value="UniProtKB-UniRule"/>
</dbReference>
<dbReference type="GO" id="GO:0030674">
    <property type="term" value="F:protein-macromolecule adaptor activity"/>
    <property type="evidence" value="ECO:0007669"/>
    <property type="project" value="TreeGrafter"/>
</dbReference>
<comment type="subcellular location">
    <subcellularLocation>
        <location evidence="6">Endomembrane system</location>
        <topology evidence="6">Peripheral membrane protein</topology>
        <orientation evidence="6">Cytoplasmic side</orientation>
    </subcellularLocation>
</comment>
<feature type="region of interest" description="Disordered" evidence="8">
    <location>
        <begin position="1"/>
        <end position="29"/>
    </location>
</feature>
<dbReference type="InterPro" id="IPR055358">
    <property type="entry name" value="CHCR"/>
</dbReference>
<feature type="region of interest" description="Disordered" evidence="8">
    <location>
        <begin position="319"/>
        <end position="345"/>
    </location>
</feature>
<feature type="compositionally biased region" description="Low complexity" evidence="8">
    <location>
        <begin position="1"/>
        <end position="20"/>
    </location>
</feature>
<evidence type="ECO:0000259" key="10">
    <source>
        <dbReference type="Pfam" id="PF26148"/>
    </source>
</evidence>
<feature type="compositionally biased region" description="Low complexity" evidence="8">
    <location>
        <begin position="1377"/>
        <end position="1398"/>
    </location>
</feature>
<reference evidence="11" key="1">
    <citation type="submission" date="2021-01" db="EMBL/GenBank/DDBJ databases">
        <authorList>
            <person name="Corre E."/>
            <person name="Pelletier E."/>
            <person name="Niang G."/>
            <person name="Scheremetjew M."/>
            <person name="Finn R."/>
            <person name="Kale V."/>
            <person name="Holt S."/>
            <person name="Cochrane G."/>
            <person name="Meng A."/>
            <person name="Brown T."/>
            <person name="Cohen L."/>
        </authorList>
    </citation>
    <scope>NUCLEOTIDE SEQUENCE</scope>
    <source>
        <strain evidence="11">WS</strain>
    </source>
</reference>
<dbReference type="Pfam" id="PF05131">
    <property type="entry name" value="Pep3_Vps18"/>
    <property type="match status" value="1"/>
</dbReference>
<accession>A0A7S1KNF0</accession>
<evidence type="ECO:0000256" key="1">
    <source>
        <dbReference type="ARBA" id="ARBA00010454"/>
    </source>
</evidence>
<dbReference type="GO" id="GO:0030897">
    <property type="term" value="C:HOPS complex"/>
    <property type="evidence" value="ECO:0007669"/>
    <property type="project" value="TreeGrafter"/>
</dbReference>
<feature type="domain" description="Pep3/Vps18 RING C-terminal" evidence="10">
    <location>
        <begin position="1262"/>
        <end position="1343"/>
    </location>
</feature>